<organism evidence="9 10">
    <name type="scientific">Leptolyngbya cf. ectocarpi LEGE 11479</name>
    <dbReference type="NCBI Taxonomy" id="1828722"/>
    <lineage>
        <taxon>Bacteria</taxon>
        <taxon>Bacillati</taxon>
        <taxon>Cyanobacteriota</taxon>
        <taxon>Cyanophyceae</taxon>
        <taxon>Leptolyngbyales</taxon>
        <taxon>Leptolyngbyaceae</taxon>
        <taxon>Leptolyngbya group</taxon>
        <taxon>Leptolyngbya</taxon>
    </lineage>
</organism>
<comment type="subcellular location">
    <subcellularLocation>
        <location evidence="1">Cell inner membrane</location>
        <topology evidence="1">Peripheral membrane protein</topology>
    </subcellularLocation>
</comment>
<dbReference type="PROSITE" id="PS00211">
    <property type="entry name" value="ABC_TRANSPORTER_1"/>
    <property type="match status" value="1"/>
</dbReference>
<keyword evidence="10" id="KW-1185">Reference proteome</keyword>
<keyword evidence="6 9" id="KW-0067">ATP-binding</keyword>
<dbReference type="RefSeq" id="WP_193990417.1">
    <property type="nucleotide sequence ID" value="NZ_JADEXP010000008.1"/>
</dbReference>
<dbReference type="GO" id="GO:0005524">
    <property type="term" value="F:ATP binding"/>
    <property type="evidence" value="ECO:0007669"/>
    <property type="project" value="UniProtKB-KW"/>
</dbReference>
<dbReference type="GO" id="GO:0005886">
    <property type="term" value="C:plasma membrane"/>
    <property type="evidence" value="ECO:0007669"/>
    <property type="project" value="UniProtKB-SubCell"/>
</dbReference>
<dbReference type="InterPro" id="IPR050166">
    <property type="entry name" value="ABC_transporter_ATP-bind"/>
</dbReference>
<reference evidence="9" key="1">
    <citation type="submission" date="2020-10" db="EMBL/GenBank/DDBJ databases">
        <authorList>
            <person name="Castelo-Branco R."/>
            <person name="Eusebio N."/>
            <person name="Adriana R."/>
            <person name="Vieira A."/>
            <person name="Brugerolle De Fraissinette N."/>
            <person name="Rezende De Castro R."/>
            <person name="Schneider M.P."/>
            <person name="Vasconcelos V."/>
            <person name="Leao P.N."/>
        </authorList>
    </citation>
    <scope>NUCLEOTIDE SEQUENCE</scope>
    <source>
        <strain evidence="9">LEGE 11479</strain>
    </source>
</reference>
<comment type="caution">
    <text evidence="9">The sequence shown here is derived from an EMBL/GenBank/DDBJ whole genome shotgun (WGS) entry which is preliminary data.</text>
</comment>
<evidence type="ECO:0000256" key="2">
    <source>
        <dbReference type="ARBA" id="ARBA00009440"/>
    </source>
</evidence>
<dbReference type="InterPro" id="IPR017871">
    <property type="entry name" value="ABC_transporter-like_CS"/>
</dbReference>
<dbReference type="EMBL" id="JADEXP010000008">
    <property type="protein sequence ID" value="MBE9065454.1"/>
    <property type="molecule type" value="Genomic_DNA"/>
</dbReference>
<sequence>MISLSDIHVTFNPGTPLAKPALLGVNLDITAGEFITVIGSNGAGKSTLLNSISGDILCDRGRITVGTQDVTSWPTARRAPLVSRVFQNPLAGSCADLTIEENLVLARRRGQLRGLRPALNNRLRDQFRARLASLQLGLEDRLCDRIGLLSGGQRQALSLVMATLAPAKILLLDEHTAALDPKTAQYIMQLTDQLVAEHRLTTLMVTHSMRQALAVGNRLLMLHEGQIIVDAIGSEKATLTINDLLNRFTGDALSDDSLLLG</sequence>
<evidence type="ECO:0000256" key="1">
    <source>
        <dbReference type="ARBA" id="ARBA00004417"/>
    </source>
</evidence>
<keyword evidence="5" id="KW-0547">Nucleotide-binding</keyword>
<comment type="similarity">
    <text evidence="2">Belongs to the ABC transporter superfamily. Nitrate/nitrite/cyanate uptake transporter (NitT) (TC 3.A.1.16) family.</text>
</comment>
<accession>A0A928WXX8</accession>
<name>A0A928WXX8_LEPEC</name>
<dbReference type="InterPro" id="IPR027417">
    <property type="entry name" value="P-loop_NTPase"/>
</dbReference>
<dbReference type="PROSITE" id="PS50893">
    <property type="entry name" value="ABC_TRANSPORTER_2"/>
    <property type="match status" value="1"/>
</dbReference>
<dbReference type="Gene3D" id="3.40.50.300">
    <property type="entry name" value="P-loop containing nucleotide triphosphate hydrolases"/>
    <property type="match status" value="1"/>
</dbReference>
<dbReference type="Proteomes" id="UP000615026">
    <property type="component" value="Unassembled WGS sequence"/>
</dbReference>
<feature type="domain" description="ABC transporter" evidence="8">
    <location>
        <begin position="2"/>
        <end position="249"/>
    </location>
</feature>
<dbReference type="SMART" id="SM00382">
    <property type="entry name" value="AAA"/>
    <property type="match status" value="1"/>
</dbReference>
<evidence type="ECO:0000256" key="4">
    <source>
        <dbReference type="ARBA" id="ARBA00022475"/>
    </source>
</evidence>
<evidence type="ECO:0000256" key="5">
    <source>
        <dbReference type="ARBA" id="ARBA00022741"/>
    </source>
</evidence>
<dbReference type="PANTHER" id="PTHR42788:SF7">
    <property type="entry name" value="NITRATE ABC TRANSPORTER ATP-BINDING PROTEIN"/>
    <property type="match status" value="1"/>
</dbReference>
<dbReference type="SUPFAM" id="SSF52540">
    <property type="entry name" value="P-loop containing nucleoside triphosphate hydrolases"/>
    <property type="match status" value="1"/>
</dbReference>
<evidence type="ECO:0000259" key="8">
    <source>
        <dbReference type="PROSITE" id="PS50893"/>
    </source>
</evidence>
<dbReference type="InterPro" id="IPR003439">
    <property type="entry name" value="ABC_transporter-like_ATP-bd"/>
</dbReference>
<keyword evidence="4" id="KW-1003">Cell membrane</keyword>
<keyword evidence="7" id="KW-0472">Membrane</keyword>
<evidence type="ECO:0000256" key="6">
    <source>
        <dbReference type="ARBA" id="ARBA00022840"/>
    </source>
</evidence>
<evidence type="ECO:0000256" key="3">
    <source>
        <dbReference type="ARBA" id="ARBA00022448"/>
    </source>
</evidence>
<dbReference type="PANTHER" id="PTHR42788">
    <property type="entry name" value="TAURINE IMPORT ATP-BINDING PROTEIN-RELATED"/>
    <property type="match status" value="1"/>
</dbReference>
<evidence type="ECO:0000313" key="9">
    <source>
        <dbReference type="EMBL" id="MBE9065454.1"/>
    </source>
</evidence>
<proteinExistence type="inferred from homology"/>
<keyword evidence="3" id="KW-0813">Transport</keyword>
<dbReference type="GO" id="GO:0016887">
    <property type="term" value="F:ATP hydrolysis activity"/>
    <property type="evidence" value="ECO:0007669"/>
    <property type="project" value="InterPro"/>
</dbReference>
<dbReference type="AlphaFoldDB" id="A0A928WXX8"/>
<dbReference type="InterPro" id="IPR003593">
    <property type="entry name" value="AAA+_ATPase"/>
</dbReference>
<protein>
    <submittedName>
        <fullName evidence="9">ABC transporter ATP-binding protein</fullName>
    </submittedName>
</protein>
<dbReference type="Pfam" id="PF00005">
    <property type="entry name" value="ABC_tran"/>
    <property type="match status" value="1"/>
</dbReference>
<evidence type="ECO:0000256" key="7">
    <source>
        <dbReference type="ARBA" id="ARBA00023136"/>
    </source>
</evidence>
<gene>
    <name evidence="9" type="ORF">IQ260_02170</name>
</gene>
<evidence type="ECO:0000313" key="10">
    <source>
        <dbReference type="Proteomes" id="UP000615026"/>
    </source>
</evidence>